<evidence type="ECO:0000256" key="10">
    <source>
        <dbReference type="ARBA" id="ARBA00023136"/>
    </source>
</evidence>
<evidence type="ECO:0000256" key="7">
    <source>
        <dbReference type="ARBA" id="ARBA00022692"/>
    </source>
</evidence>
<evidence type="ECO:0000256" key="4">
    <source>
        <dbReference type="ARBA" id="ARBA00010031"/>
    </source>
</evidence>
<keyword evidence="10 16" id="KW-0472">Membrane</keyword>
<keyword evidence="8 17" id="KW-0732">Signal</keyword>
<evidence type="ECO:0000256" key="6">
    <source>
        <dbReference type="ARBA" id="ARBA00022622"/>
    </source>
</evidence>
<keyword evidence="9 16" id="KW-1133">Transmembrane helix</keyword>
<feature type="disulfide bond" evidence="14">
    <location>
        <begin position="55"/>
        <end position="88"/>
    </location>
</feature>
<dbReference type="PANTHER" id="PTHR33048:SF131">
    <property type="entry name" value="INTEGRAL MEMBRANE PROTEIN"/>
    <property type="match status" value="1"/>
</dbReference>
<accession>A0A9P8V466</accession>
<keyword evidence="6" id="KW-0325">Glycoprotein</keyword>
<feature type="binding site" description="axial binding residue" evidence="14">
    <location>
        <position position="50"/>
    </location>
    <ligand>
        <name>heme</name>
        <dbReference type="ChEBI" id="CHEBI:30413"/>
    </ligand>
    <ligandPart>
        <name>Fe</name>
        <dbReference type="ChEBI" id="CHEBI:18248"/>
    </ligandPart>
</feature>
<dbReference type="GO" id="GO:0005576">
    <property type="term" value="C:extracellular region"/>
    <property type="evidence" value="ECO:0007669"/>
    <property type="project" value="UniProtKB-SubCell"/>
</dbReference>
<feature type="transmembrane region" description="Helical" evidence="16">
    <location>
        <begin position="132"/>
        <end position="152"/>
    </location>
</feature>
<dbReference type="Proteomes" id="UP000770015">
    <property type="component" value="Unassembled WGS sequence"/>
</dbReference>
<organism evidence="19 20">
    <name type="scientific">Plectosphaerella plurivora</name>
    <dbReference type="NCBI Taxonomy" id="936078"/>
    <lineage>
        <taxon>Eukaryota</taxon>
        <taxon>Fungi</taxon>
        <taxon>Dikarya</taxon>
        <taxon>Ascomycota</taxon>
        <taxon>Pezizomycotina</taxon>
        <taxon>Sordariomycetes</taxon>
        <taxon>Hypocreomycetidae</taxon>
        <taxon>Glomerellales</taxon>
        <taxon>Plectosphaerellaceae</taxon>
        <taxon>Plectosphaerella</taxon>
    </lineage>
</organism>
<feature type="transmembrane region" description="Helical" evidence="16">
    <location>
        <begin position="210"/>
        <end position="231"/>
    </location>
</feature>
<dbReference type="PROSITE" id="PS52012">
    <property type="entry name" value="CFEM"/>
    <property type="match status" value="1"/>
</dbReference>
<feature type="transmembrane region" description="Helical" evidence="16">
    <location>
        <begin position="329"/>
        <end position="348"/>
    </location>
</feature>
<evidence type="ECO:0000259" key="18">
    <source>
        <dbReference type="PROSITE" id="PS52012"/>
    </source>
</evidence>
<feature type="transmembrane region" description="Helical" evidence="16">
    <location>
        <begin position="100"/>
        <end position="120"/>
    </location>
</feature>
<dbReference type="InterPro" id="IPR052337">
    <property type="entry name" value="SAT4-like"/>
</dbReference>
<keyword evidence="20" id="KW-1185">Reference proteome</keyword>
<dbReference type="GO" id="GO:0098552">
    <property type="term" value="C:side of membrane"/>
    <property type="evidence" value="ECO:0007669"/>
    <property type="project" value="UniProtKB-KW"/>
</dbReference>
<feature type="signal peptide" evidence="17">
    <location>
        <begin position="1"/>
        <end position="21"/>
    </location>
</feature>
<feature type="region of interest" description="Disordered" evidence="15">
    <location>
        <begin position="362"/>
        <end position="409"/>
    </location>
</feature>
<evidence type="ECO:0000256" key="17">
    <source>
        <dbReference type="SAM" id="SignalP"/>
    </source>
</evidence>
<keyword evidence="7 16" id="KW-0812">Transmembrane</keyword>
<evidence type="ECO:0000256" key="5">
    <source>
        <dbReference type="ARBA" id="ARBA00022525"/>
    </source>
</evidence>
<feature type="disulfide bond" evidence="14">
    <location>
        <begin position="32"/>
        <end position="72"/>
    </location>
</feature>
<evidence type="ECO:0000256" key="14">
    <source>
        <dbReference type="PROSITE-ProRule" id="PRU01356"/>
    </source>
</evidence>
<comment type="caution">
    <text evidence="19">The sequence shown here is derived from an EMBL/GenBank/DDBJ whole genome shotgun (WGS) entry which is preliminary data.</text>
</comment>
<keyword evidence="14" id="KW-0349">Heme</keyword>
<feature type="region of interest" description="Disordered" evidence="15">
    <location>
        <begin position="429"/>
        <end position="450"/>
    </location>
</feature>
<feature type="domain" description="CFEM" evidence="18">
    <location>
        <begin position="4"/>
        <end position="115"/>
    </location>
</feature>
<dbReference type="EMBL" id="JAGSXJ010000027">
    <property type="protein sequence ID" value="KAH6672729.1"/>
    <property type="molecule type" value="Genomic_DNA"/>
</dbReference>
<evidence type="ECO:0000256" key="3">
    <source>
        <dbReference type="ARBA" id="ARBA00004613"/>
    </source>
</evidence>
<comment type="subcellular location">
    <subcellularLocation>
        <location evidence="2">Membrane</location>
        <topology evidence="2">Lipid-anchor</topology>
        <topology evidence="2">GPI-anchor</topology>
    </subcellularLocation>
    <subcellularLocation>
        <location evidence="1">Membrane</location>
        <topology evidence="1">Multi-pass membrane protein</topology>
    </subcellularLocation>
    <subcellularLocation>
        <location evidence="3">Secreted</location>
    </subcellularLocation>
</comment>
<keyword evidence="12" id="KW-0449">Lipoprotein</keyword>
<feature type="chain" id="PRO_5040447010" evidence="17">
    <location>
        <begin position="22"/>
        <end position="489"/>
    </location>
</feature>
<dbReference type="PANTHER" id="PTHR33048">
    <property type="entry name" value="PTH11-LIKE INTEGRAL MEMBRANE PROTEIN (AFU_ORTHOLOGUE AFUA_5G11245)"/>
    <property type="match status" value="1"/>
</dbReference>
<evidence type="ECO:0000256" key="12">
    <source>
        <dbReference type="ARBA" id="ARBA00023288"/>
    </source>
</evidence>
<dbReference type="Pfam" id="PF20684">
    <property type="entry name" value="Fung_rhodopsin"/>
    <property type="match status" value="1"/>
</dbReference>
<evidence type="ECO:0000313" key="19">
    <source>
        <dbReference type="EMBL" id="KAH6672729.1"/>
    </source>
</evidence>
<evidence type="ECO:0000256" key="2">
    <source>
        <dbReference type="ARBA" id="ARBA00004589"/>
    </source>
</evidence>
<feature type="disulfide bond" evidence="14">
    <location>
        <begin position="36"/>
        <end position="67"/>
    </location>
</feature>
<keyword evidence="5" id="KW-0964">Secreted</keyword>
<feature type="transmembrane region" description="Helical" evidence="16">
    <location>
        <begin position="256"/>
        <end position="277"/>
    </location>
</feature>
<keyword evidence="11 14" id="KW-1015">Disulfide bond</keyword>
<name>A0A9P8V466_9PEZI</name>
<sequence length="489" mass="54288">MRYVWASLLAALCGLLAVAVAQSPGIADLPPCGLNCLLMTVPASGCSLTDNACQCSNNDLTIATAACLQANCTMQDTLGVARVQAGICQLPHTNQGTRTLVILFSMVGVAFLAYIMRIVSKVVTHTLDFEEIIISTAVLLTIVPIVSVKYMVDLGFGKHLWDLEDGALLKVLRLFYVAEVVYIVVLALTKASIIWMYIHIFRTSKTFRNWSFAVLALLALSTLIITPLTIFSCRPVRFFWDKNIRGGTCLDVNALAYAHSGVAIVFDVIIITMPIGMLWRLNMALRRKLLIGIMFAIGGFGLIATVLRLQTLLVFGNSLDPTHDYVPVLLWTTAELAAGIVCTCLPAIRKLLEKPMRRLIDTTRSHRRNHSDETPQTPSAAGFLREPKSFHDWSTGASSTRSDGLDTRSDMLDTITTRIEEDEPPAIHYRDIESGPRDFPPLRGMDDAPRRAPYGPRYNWLREHGYSNRSSSWIPRPQRMSAMSTSWIR</sequence>
<dbReference type="OrthoDB" id="408702at2759"/>
<evidence type="ECO:0000313" key="20">
    <source>
        <dbReference type="Proteomes" id="UP000770015"/>
    </source>
</evidence>
<proteinExistence type="inferred from homology"/>
<dbReference type="SMART" id="SM00747">
    <property type="entry name" value="CFEM"/>
    <property type="match status" value="1"/>
</dbReference>
<feature type="disulfide bond" evidence="14">
    <location>
        <begin position="46"/>
        <end position="53"/>
    </location>
</feature>
<reference evidence="19" key="1">
    <citation type="journal article" date="2021" name="Nat. Commun.">
        <title>Genetic determinants of endophytism in the Arabidopsis root mycobiome.</title>
        <authorList>
            <person name="Mesny F."/>
            <person name="Miyauchi S."/>
            <person name="Thiergart T."/>
            <person name="Pickel B."/>
            <person name="Atanasova L."/>
            <person name="Karlsson M."/>
            <person name="Huettel B."/>
            <person name="Barry K.W."/>
            <person name="Haridas S."/>
            <person name="Chen C."/>
            <person name="Bauer D."/>
            <person name="Andreopoulos W."/>
            <person name="Pangilinan J."/>
            <person name="LaButti K."/>
            <person name="Riley R."/>
            <person name="Lipzen A."/>
            <person name="Clum A."/>
            <person name="Drula E."/>
            <person name="Henrissat B."/>
            <person name="Kohler A."/>
            <person name="Grigoriev I.V."/>
            <person name="Martin F.M."/>
            <person name="Hacquard S."/>
        </authorList>
    </citation>
    <scope>NUCLEOTIDE SEQUENCE</scope>
    <source>
        <strain evidence="19">MPI-SDFR-AT-0117</strain>
    </source>
</reference>
<evidence type="ECO:0000256" key="13">
    <source>
        <dbReference type="ARBA" id="ARBA00038359"/>
    </source>
</evidence>
<keyword evidence="14" id="KW-0408">Iron</keyword>
<dbReference type="InterPro" id="IPR008427">
    <property type="entry name" value="Extracellular_membr_CFEM_dom"/>
</dbReference>
<dbReference type="Pfam" id="PF05730">
    <property type="entry name" value="CFEM"/>
    <property type="match status" value="1"/>
</dbReference>
<dbReference type="InterPro" id="IPR049326">
    <property type="entry name" value="Rhodopsin_dom_fungi"/>
</dbReference>
<keyword evidence="14" id="KW-0479">Metal-binding</keyword>
<evidence type="ECO:0000256" key="9">
    <source>
        <dbReference type="ARBA" id="ARBA00022989"/>
    </source>
</evidence>
<feature type="transmembrane region" description="Helical" evidence="16">
    <location>
        <begin position="289"/>
        <end position="309"/>
    </location>
</feature>
<evidence type="ECO:0000256" key="8">
    <source>
        <dbReference type="ARBA" id="ARBA00022729"/>
    </source>
</evidence>
<evidence type="ECO:0000256" key="11">
    <source>
        <dbReference type="ARBA" id="ARBA00023157"/>
    </source>
</evidence>
<keyword evidence="6" id="KW-0336">GPI-anchor</keyword>
<protein>
    <submittedName>
        <fullName evidence="19">Integral membrane protein</fullName>
    </submittedName>
</protein>
<dbReference type="AlphaFoldDB" id="A0A9P8V466"/>
<evidence type="ECO:0000256" key="16">
    <source>
        <dbReference type="SAM" id="Phobius"/>
    </source>
</evidence>
<gene>
    <name evidence="19" type="ORF">F5X68DRAFT_194182</name>
</gene>
<feature type="transmembrane region" description="Helical" evidence="16">
    <location>
        <begin position="172"/>
        <end position="198"/>
    </location>
</feature>
<evidence type="ECO:0000256" key="1">
    <source>
        <dbReference type="ARBA" id="ARBA00004141"/>
    </source>
</evidence>
<comment type="similarity">
    <text evidence="13">Belongs to the SAT4 family.</text>
</comment>
<dbReference type="GO" id="GO:0046872">
    <property type="term" value="F:metal ion binding"/>
    <property type="evidence" value="ECO:0007669"/>
    <property type="project" value="UniProtKB-UniRule"/>
</dbReference>
<comment type="similarity">
    <text evidence="4">Belongs to the RBT5 family.</text>
</comment>
<evidence type="ECO:0000256" key="15">
    <source>
        <dbReference type="SAM" id="MobiDB-lite"/>
    </source>
</evidence>